<dbReference type="Proteomes" id="UP000006591">
    <property type="component" value="Chromosome 12"/>
</dbReference>
<dbReference type="Gramene" id="ONIVA12G13980.1">
    <property type="protein sequence ID" value="ONIVA12G13980.1"/>
    <property type="gene ID" value="ONIVA12G13980"/>
</dbReference>
<sequence length="154" mass="16858">MSRRFLFQKFSVLSGSMPNRPTSAQGGDVSAIHDALRRFSTVLPNYHGLPVSVGRCFQKRHEEYKPPAHTASICPCWWGEEKWGSIDVCLIRHKCRSAIHVIAEVDTIARYAEAGAAPGQMLSKAVARALNLDFLELPTAADLISPASDLISPA</sequence>
<evidence type="ECO:0000313" key="2">
    <source>
        <dbReference type="Proteomes" id="UP000006591"/>
    </source>
</evidence>
<dbReference type="HOGENOM" id="CLU_1828417_0_0_1"/>
<organism evidence="1">
    <name type="scientific">Oryza nivara</name>
    <name type="common">Indian wild rice</name>
    <name type="synonym">Oryza sativa f. spontanea</name>
    <dbReference type="NCBI Taxonomy" id="4536"/>
    <lineage>
        <taxon>Eukaryota</taxon>
        <taxon>Viridiplantae</taxon>
        <taxon>Streptophyta</taxon>
        <taxon>Embryophyta</taxon>
        <taxon>Tracheophyta</taxon>
        <taxon>Spermatophyta</taxon>
        <taxon>Magnoliopsida</taxon>
        <taxon>Liliopsida</taxon>
        <taxon>Poales</taxon>
        <taxon>Poaceae</taxon>
        <taxon>BOP clade</taxon>
        <taxon>Oryzoideae</taxon>
        <taxon>Oryzeae</taxon>
        <taxon>Oryzinae</taxon>
        <taxon>Oryza</taxon>
    </lineage>
</organism>
<name>A0A0E0JB01_ORYNI</name>
<reference evidence="1" key="1">
    <citation type="submission" date="2015-04" db="UniProtKB">
        <authorList>
            <consortium name="EnsemblPlants"/>
        </authorList>
    </citation>
    <scope>IDENTIFICATION</scope>
    <source>
        <strain evidence="1">SL10</strain>
    </source>
</reference>
<accession>A0A0E0JB01</accession>
<protein>
    <submittedName>
        <fullName evidence="1">Uncharacterized protein</fullName>
    </submittedName>
</protein>
<dbReference type="EnsemblPlants" id="ONIVA12G13980.1">
    <property type="protein sequence ID" value="ONIVA12G13980.1"/>
    <property type="gene ID" value="ONIVA12G13980"/>
</dbReference>
<keyword evidence="2" id="KW-1185">Reference proteome</keyword>
<proteinExistence type="predicted"/>
<evidence type="ECO:0000313" key="1">
    <source>
        <dbReference type="EnsemblPlants" id="ONIVA12G13980.1"/>
    </source>
</evidence>
<reference evidence="1" key="2">
    <citation type="submission" date="2018-04" db="EMBL/GenBank/DDBJ databases">
        <title>OnivRS2 (Oryza nivara Reference Sequence Version 2).</title>
        <authorList>
            <person name="Zhang J."/>
            <person name="Kudrna D."/>
            <person name="Lee S."/>
            <person name="Talag J."/>
            <person name="Rajasekar S."/>
            <person name="Welchert J."/>
            <person name="Hsing Y.-I."/>
            <person name="Wing R.A."/>
        </authorList>
    </citation>
    <scope>NUCLEOTIDE SEQUENCE [LARGE SCALE GENOMIC DNA]</scope>
    <source>
        <strain evidence="1">SL10</strain>
    </source>
</reference>
<dbReference type="AlphaFoldDB" id="A0A0E0JB01"/>